<keyword evidence="2" id="KW-1185">Reference proteome</keyword>
<proteinExistence type="predicted"/>
<dbReference type="Proteomes" id="UP000218334">
    <property type="component" value="Unassembled WGS sequence"/>
</dbReference>
<evidence type="ECO:0000313" key="1">
    <source>
        <dbReference type="EMBL" id="PBK70088.1"/>
    </source>
</evidence>
<organism evidence="1 2">
    <name type="scientific">Armillaria solidipes</name>
    <dbReference type="NCBI Taxonomy" id="1076256"/>
    <lineage>
        <taxon>Eukaryota</taxon>
        <taxon>Fungi</taxon>
        <taxon>Dikarya</taxon>
        <taxon>Basidiomycota</taxon>
        <taxon>Agaricomycotina</taxon>
        <taxon>Agaricomycetes</taxon>
        <taxon>Agaricomycetidae</taxon>
        <taxon>Agaricales</taxon>
        <taxon>Marasmiineae</taxon>
        <taxon>Physalacriaceae</taxon>
        <taxon>Armillaria</taxon>
    </lineage>
</organism>
<reference evidence="2" key="1">
    <citation type="journal article" date="2017" name="Nat. Ecol. Evol.">
        <title>Genome expansion and lineage-specific genetic innovations in the forest pathogenic fungi Armillaria.</title>
        <authorList>
            <person name="Sipos G."/>
            <person name="Prasanna A.N."/>
            <person name="Walter M.C."/>
            <person name="O'Connor E."/>
            <person name="Balint B."/>
            <person name="Krizsan K."/>
            <person name="Kiss B."/>
            <person name="Hess J."/>
            <person name="Varga T."/>
            <person name="Slot J."/>
            <person name="Riley R."/>
            <person name="Boka B."/>
            <person name="Rigling D."/>
            <person name="Barry K."/>
            <person name="Lee J."/>
            <person name="Mihaltcheva S."/>
            <person name="LaButti K."/>
            <person name="Lipzen A."/>
            <person name="Waldron R."/>
            <person name="Moloney N.M."/>
            <person name="Sperisen C."/>
            <person name="Kredics L."/>
            <person name="Vagvoelgyi C."/>
            <person name="Patrignani A."/>
            <person name="Fitzpatrick D."/>
            <person name="Nagy I."/>
            <person name="Doyle S."/>
            <person name="Anderson J.B."/>
            <person name="Grigoriev I.V."/>
            <person name="Gueldener U."/>
            <person name="Muensterkoetter M."/>
            <person name="Nagy L.G."/>
        </authorList>
    </citation>
    <scope>NUCLEOTIDE SEQUENCE [LARGE SCALE GENOMIC DNA]</scope>
    <source>
        <strain evidence="2">28-4</strain>
    </source>
</reference>
<dbReference type="EMBL" id="KZ293427">
    <property type="protein sequence ID" value="PBK70088.1"/>
    <property type="molecule type" value="Genomic_DNA"/>
</dbReference>
<gene>
    <name evidence="1" type="ORF">ARMSODRAFT_1018195</name>
</gene>
<accession>A0A2H3BVK9</accession>
<protein>
    <submittedName>
        <fullName evidence="1">Uncharacterized protein</fullName>
    </submittedName>
</protein>
<sequence length="391" mass="44639">MERSKVCMSAFFDDTPHKIPSLFDVSCHRRHPVLNLQLGSLRFQHSSFATGHIRTGRFLYHLIQQSKGLKLTTEVRFIIQQVMTANGVSADVLLYVSNGPGQTDVTPEKYRDTLRAHCMDHWDWSPIVNFAHDYFTYLGLSMYTTLGPPTGYRPSGSDVDSPRFQNLEEIEEMLRRFDATGHSDQEGMIKLVRERDGKKCLFTFNTRSPVVGRVTKLAHICPTKLANHENPLVYQAFAVFWNDEELTKRFATLVNSPVNCLLLSHDAHKNLEEMCWAMEAIENVDRGAWDYYFVKLGGRTFPYEPADRTRIRFGVEGERFKNDIPLPSPDLCNLRLAVTKVMRLSGAAEVVESWKDEYDEDPNAICSVLGHPYTDMVALEKLDEQFSSANS</sequence>
<evidence type="ECO:0000313" key="2">
    <source>
        <dbReference type="Proteomes" id="UP000218334"/>
    </source>
</evidence>
<dbReference type="STRING" id="1076256.A0A2H3BVK9"/>
<dbReference type="AlphaFoldDB" id="A0A2H3BVK9"/>
<name>A0A2H3BVK9_9AGAR</name>